<proteinExistence type="inferred from homology"/>
<evidence type="ECO:0000256" key="3">
    <source>
        <dbReference type="ARBA" id="ARBA00011484"/>
    </source>
</evidence>
<dbReference type="Gene3D" id="2.40.50.100">
    <property type="match status" value="1"/>
</dbReference>
<evidence type="ECO:0000256" key="7">
    <source>
        <dbReference type="RuleBase" id="RU003423"/>
    </source>
</evidence>
<evidence type="ECO:0000259" key="8">
    <source>
        <dbReference type="PROSITE" id="PS50968"/>
    </source>
</evidence>
<dbReference type="Pfam" id="PF00198">
    <property type="entry name" value="2-oxoacid_dh"/>
    <property type="match status" value="1"/>
</dbReference>
<dbReference type="InterPro" id="IPR050743">
    <property type="entry name" value="2-oxoacid_DH_E2_comp"/>
</dbReference>
<sequence length="444" mass="46552">MPQMGESIAEGTLSRWLKKVGDEVKRDEPIFEISTDKVDAEIPAPTGGILAEVSVTEGQTVAVGTIVARIETDKSAPIGAPAAAPAPAAEASAPSSGAVASAAPSAPAAASNAAAPSGNGFEDRVRSKSSPLVRKIAAEHGIELGALQGSGIAGRVTKRDIMGLLESGVPATASASAPAAPAAPARPATPSARAGALLGGHAAPHVESLPGDVVEPMSRIRQLTAEHMTLSRHWNAHVTSFFEMDLTRVARIRAKLRAQFERTTGEKLTYLPFIIKAVTDGLKRFPTMNAAVRGNEIVLRKQYNIGIAVALDWGLIVPVIKNADDLSLSGLTRNLNDLANRARTKKLQPAEVQNATFTITNPGVFGSLMGTPIIPVPTSGIMGVGAIEKRPKVITGPDGEDTIAIRTCSYFSISFDHRIVDGADADRFMAFVKQTLESWPEQGF</sequence>
<dbReference type="Gene3D" id="3.30.559.10">
    <property type="entry name" value="Chloramphenicol acetyltransferase-like domain"/>
    <property type="match status" value="1"/>
</dbReference>
<dbReference type="EC" id="2.3.1.-" evidence="7"/>
<evidence type="ECO:0000256" key="6">
    <source>
        <dbReference type="ARBA" id="ARBA00023315"/>
    </source>
</evidence>
<reference evidence="10" key="1">
    <citation type="submission" date="2022-08" db="EMBL/GenBank/DDBJ databases">
        <title>Draft genome sequencing of Roseisolibacter agri AW1220.</title>
        <authorList>
            <person name="Tobiishi Y."/>
            <person name="Tonouchi A."/>
        </authorList>
    </citation>
    <scope>NUCLEOTIDE SEQUENCE</scope>
    <source>
        <strain evidence="10">AW1220</strain>
    </source>
</reference>
<dbReference type="InterPro" id="IPR036625">
    <property type="entry name" value="E3-bd_dom_sf"/>
</dbReference>
<dbReference type="InterPro" id="IPR000089">
    <property type="entry name" value="Biotin_lipoyl"/>
</dbReference>
<organism evidence="10 11">
    <name type="scientific">Roseisolibacter agri</name>
    <dbReference type="NCBI Taxonomy" id="2014610"/>
    <lineage>
        <taxon>Bacteria</taxon>
        <taxon>Pseudomonadati</taxon>
        <taxon>Gemmatimonadota</taxon>
        <taxon>Gemmatimonadia</taxon>
        <taxon>Gemmatimonadales</taxon>
        <taxon>Gemmatimonadaceae</taxon>
        <taxon>Roseisolibacter</taxon>
    </lineage>
</organism>
<keyword evidence="6 7" id="KW-0012">Acyltransferase</keyword>
<evidence type="ECO:0000313" key="10">
    <source>
        <dbReference type="EMBL" id="GLC27586.1"/>
    </source>
</evidence>
<name>A0AA37QD68_9BACT</name>
<dbReference type="EMBL" id="BRXS01000006">
    <property type="protein sequence ID" value="GLC27586.1"/>
    <property type="molecule type" value="Genomic_DNA"/>
</dbReference>
<keyword evidence="4 7" id="KW-0808">Transferase</keyword>
<comment type="similarity">
    <text evidence="2 7">Belongs to the 2-oxoacid dehydrogenase family.</text>
</comment>
<feature type="domain" description="Peripheral subunit-binding (PSBD)" evidence="9">
    <location>
        <begin position="128"/>
        <end position="165"/>
    </location>
</feature>
<evidence type="ECO:0000256" key="4">
    <source>
        <dbReference type="ARBA" id="ARBA00022679"/>
    </source>
</evidence>
<keyword evidence="5 7" id="KW-0450">Lipoyl</keyword>
<feature type="domain" description="Lipoyl-binding" evidence="8">
    <location>
        <begin position="1"/>
        <end position="71"/>
    </location>
</feature>
<dbReference type="Pfam" id="PF02817">
    <property type="entry name" value="E3_binding"/>
    <property type="match status" value="1"/>
</dbReference>
<evidence type="ECO:0000256" key="1">
    <source>
        <dbReference type="ARBA" id="ARBA00001938"/>
    </source>
</evidence>
<evidence type="ECO:0000256" key="2">
    <source>
        <dbReference type="ARBA" id="ARBA00007317"/>
    </source>
</evidence>
<gene>
    <name evidence="10" type="ORF">rosag_40990</name>
</gene>
<dbReference type="InterPro" id="IPR001078">
    <property type="entry name" value="2-oxoacid_DH_actylTfrase"/>
</dbReference>
<dbReference type="PROSITE" id="PS51826">
    <property type="entry name" value="PSBD"/>
    <property type="match status" value="1"/>
</dbReference>
<dbReference type="Gene3D" id="4.10.320.10">
    <property type="entry name" value="E3-binding domain"/>
    <property type="match status" value="1"/>
</dbReference>
<dbReference type="SUPFAM" id="SSF51230">
    <property type="entry name" value="Single hybrid motif"/>
    <property type="match status" value="1"/>
</dbReference>
<dbReference type="AlphaFoldDB" id="A0AA37QD68"/>
<dbReference type="CDD" id="cd06849">
    <property type="entry name" value="lipoyl_domain"/>
    <property type="match status" value="1"/>
</dbReference>
<dbReference type="InterPro" id="IPR023213">
    <property type="entry name" value="CAT-like_dom_sf"/>
</dbReference>
<dbReference type="InterPro" id="IPR011053">
    <property type="entry name" value="Single_hybrid_motif"/>
</dbReference>
<dbReference type="PANTHER" id="PTHR43178">
    <property type="entry name" value="DIHYDROLIPOAMIDE ACETYLTRANSFERASE COMPONENT OF PYRUVATE DEHYDROGENASE COMPLEX"/>
    <property type="match status" value="1"/>
</dbReference>
<evidence type="ECO:0000256" key="5">
    <source>
        <dbReference type="ARBA" id="ARBA00022823"/>
    </source>
</evidence>
<evidence type="ECO:0000259" key="9">
    <source>
        <dbReference type="PROSITE" id="PS51826"/>
    </source>
</evidence>
<dbReference type="PROSITE" id="PS00189">
    <property type="entry name" value="LIPOYL"/>
    <property type="match status" value="1"/>
</dbReference>
<dbReference type="Proteomes" id="UP001161325">
    <property type="component" value="Unassembled WGS sequence"/>
</dbReference>
<comment type="cofactor">
    <cofactor evidence="1 7">
        <name>(R)-lipoate</name>
        <dbReference type="ChEBI" id="CHEBI:83088"/>
    </cofactor>
</comment>
<dbReference type="Pfam" id="PF00364">
    <property type="entry name" value="Biotin_lipoyl"/>
    <property type="match status" value="1"/>
</dbReference>
<keyword evidence="10" id="KW-0670">Pyruvate</keyword>
<dbReference type="InterPro" id="IPR004167">
    <property type="entry name" value="PSBD"/>
</dbReference>
<dbReference type="GO" id="GO:0005737">
    <property type="term" value="C:cytoplasm"/>
    <property type="evidence" value="ECO:0007669"/>
    <property type="project" value="TreeGrafter"/>
</dbReference>
<dbReference type="FunFam" id="3.30.559.10:FF:000007">
    <property type="entry name" value="Dihydrolipoamide acetyltransferase component of pyruvate dehydrogenase complex"/>
    <property type="match status" value="1"/>
</dbReference>
<keyword evidence="11" id="KW-1185">Reference proteome</keyword>
<dbReference type="GO" id="GO:0031405">
    <property type="term" value="F:lipoic acid binding"/>
    <property type="evidence" value="ECO:0007669"/>
    <property type="project" value="TreeGrafter"/>
</dbReference>
<dbReference type="PANTHER" id="PTHR43178:SF5">
    <property type="entry name" value="LIPOAMIDE ACYLTRANSFERASE COMPONENT OF BRANCHED-CHAIN ALPHA-KETO ACID DEHYDROGENASE COMPLEX, MITOCHONDRIAL"/>
    <property type="match status" value="1"/>
</dbReference>
<dbReference type="SUPFAM" id="SSF47005">
    <property type="entry name" value="Peripheral subunit-binding domain of 2-oxo acid dehydrogenase complex"/>
    <property type="match status" value="1"/>
</dbReference>
<protein>
    <recommendedName>
        <fullName evidence="7">Dihydrolipoamide acetyltransferase component of pyruvate dehydrogenase complex</fullName>
        <ecNumber evidence="7">2.3.1.-</ecNumber>
    </recommendedName>
</protein>
<comment type="caution">
    <text evidence="10">The sequence shown here is derived from an EMBL/GenBank/DDBJ whole genome shotgun (WGS) entry which is preliminary data.</text>
</comment>
<dbReference type="PROSITE" id="PS50968">
    <property type="entry name" value="BIOTINYL_LIPOYL"/>
    <property type="match status" value="1"/>
</dbReference>
<comment type="subunit">
    <text evidence="3">Forms a 24-polypeptide structural core with octahedral symmetry.</text>
</comment>
<dbReference type="InterPro" id="IPR003016">
    <property type="entry name" value="2-oxoA_DH_lipoyl-BS"/>
</dbReference>
<dbReference type="GO" id="GO:0016407">
    <property type="term" value="F:acetyltransferase activity"/>
    <property type="evidence" value="ECO:0007669"/>
    <property type="project" value="TreeGrafter"/>
</dbReference>
<dbReference type="SUPFAM" id="SSF52777">
    <property type="entry name" value="CoA-dependent acyltransferases"/>
    <property type="match status" value="1"/>
</dbReference>
<evidence type="ECO:0000313" key="11">
    <source>
        <dbReference type="Proteomes" id="UP001161325"/>
    </source>
</evidence>
<accession>A0AA37QD68</accession>